<protein>
    <submittedName>
        <fullName evidence="2">Uncharacterized protein</fullName>
    </submittedName>
</protein>
<feature type="region of interest" description="Disordered" evidence="1">
    <location>
        <begin position="79"/>
        <end position="100"/>
    </location>
</feature>
<sequence>MSPLCLVVGDLISDAILSSPAISFKTPRAPVEFFDIFASADRTQLDLWMHFELSCEDHGSPIQFDIRASRNRHISPISGLTKNKEPLSRHRQQYAPAIPI</sequence>
<accession>A0A0C3CET1</accession>
<reference evidence="3" key="2">
    <citation type="submission" date="2015-01" db="EMBL/GenBank/DDBJ databases">
        <title>Evolutionary Origins and Diversification of the Mycorrhizal Mutualists.</title>
        <authorList>
            <consortium name="DOE Joint Genome Institute"/>
            <consortium name="Mycorrhizal Genomics Consortium"/>
            <person name="Kohler A."/>
            <person name="Kuo A."/>
            <person name="Nagy L.G."/>
            <person name="Floudas D."/>
            <person name="Copeland A."/>
            <person name="Barry K.W."/>
            <person name="Cichocki N."/>
            <person name="Veneault-Fourrey C."/>
            <person name="LaButti K."/>
            <person name="Lindquist E.A."/>
            <person name="Lipzen A."/>
            <person name="Lundell T."/>
            <person name="Morin E."/>
            <person name="Murat C."/>
            <person name="Riley R."/>
            <person name="Ohm R."/>
            <person name="Sun H."/>
            <person name="Tunlid A."/>
            <person name="Henrissat B."/>
            <person name="Grigoriev I.V."/>
            <person name="Hibbett D.S."/>
            <person name="Martin F."/>
        </authorList>
    </citation>
    <scope>NUCLEOTIDE SEQUENCE [LARGE SCALE GENOMIC DNA]</scope>
    <source>
        <strain evidence="3">h7</strain>
    </source>
</reference>
<name>A0A0C3CET1_HEBCY</name>
<dbReference type="Proteomes" id="UP000053424">
    <property type="component" value="Unassembled WGS sequence"/>
</dbReference>
<proteinExistence type="predicted"/>
<dbReference type="HOGENOM" id="CLU_2306492_0_0_1"/>
<dbReference type="AlphaFoldDB" id="A0A0C3CET1"/>
<reference evidence="2 3" key="1">
    <citation type="submission" date="2014-04" db="EMBL/GenBank/DDBJ databases">
        <authorList>
            <consortium name="DOE Joint Genome Institute"/>
            <person name="Kuo A."/>
            <person name="Gay G."/>
            <person name="Dore J."/>
            <person name="Kohler A."/>
            <person name="Nagy L.G."/>
            <person name="Floudas D."/>
            <person name="Copeland A."/>
            <person name="Barry K.W."/>
            <person name="Cichocki N."/>
            <person name="Veneault-Fourrey C."/>
            <person name="LaButti K."/>
            <person name="Lindquist E.A."/>
            <person name="Lipzen A."/>
            <person name="Lundell T."/>
            <person name="Morin E."/>
            <person name="Murat C."/>
            <person name="Sun H."/>
            <person name="Tunlid A."/>
            <person name="Henrissat B."/>
            <person name="Grigoriev I.V."/>
            <person name="Hibbett D.S."/>
            <person name="Martin F."/>
            <person name="Nordberg H.P."/>
            <person name="Cantor M.N."/>
            <person name="Hua S.X."/>
        </authorList>
    </citation>
    <scope>NUCLEOTIDE SEQUENCE [LARGE SCALE GENOMIC DNA]</scope>
    <source>
        <strain evidence="3">h7</strain>
    </source>
</reference>
<organism evidence="2 3">
    <name type="scientific">Hebeloma cylindrosporum</name>
    <dbReference type="NCBI Taxonomy" id="76867"/>
    <lineage>
        <taxon>Eukaryota</taxon>
        <taxon>Fungi</taxon>
        <taxon>Dikarya</taxon>
        <taxon>Basidiomycota</taxon>
        <taxon>Agaricomycotina</taxon>
        <taxon>Agaricomycetes</taxon>
        <taxon>Agaricomycetidae</taxon>
        <taxon>Agaricales</taxon>
        <taxon>Agaricineae</taxon>
        <taxon>Hymenogastraceae</taxon>
        <taxon>Hebeloma</taxon>
    </lineage>
</organism>
<gene>
    <name evidence="2" type="ORF">M413DRAFT_23506</name>
</gene>
<evidence type="ECO:0000313" key="3">
    <source>
        <dbReference type="Proteomes" id="UP000053424"/>
    </source>
</evidence>
<dbReference type="EMBL" id="KN831770">
    <property type="protein sequence ID" value="KIM47285.1"/>
    <property type="molecule type" value="Genomic_DNA"/>
</dbReference>
<keyword evidence="3" id="KW-1185">Reference proteome</keyword>
<evidence type="ECO:0000313" key="2">
    <source>
        <dbReference type="EMBL" id="KIM47285.1"/>
    </source>
</evidence>
<evidence type="ECO:0000256" key="1">
    <source>
        <dbReference type="SAM" id="MobiDB-lite"/>
    </source>
</evidence>